<dbReference type="GO" id="GO:0003677">
    <property type="term" value="F:DNA binding"/>
    <property type="evidence" value="ECO:0007669"/>
    <property type="project" value="UniProtKB-KW"/>
</dbReference>
<organism evidence="5 6">
    <name type="scientific">Lentzea albidocapillata</name>
    <dbReference type="NCBI Taxonomy" id="40571"/>
    <lineage>
        <taxon>Bacteria</taxon>
        <taxon>Bacillati</taxon>
        <taxon>Actinomycetota</taxon>
        <taxon>Actinomycetes</taxon>
        <taxon>Pseudonocardiales</taxon>
        <taxon>Pseudonocardiaceae</taxon>
        <taxon>Lentzea</taxon>
    </lineage>
</organism>
<keyword evidence="6" id="KW-1185">Reference proteome</keyword>
<name>A0A1W2CSB0_9PSEU</name>
<dbReference type="STRING" id="40571.SAMN05660733_02197"/>
<evidence type="ECO:0000256" key="3">
    <source>
        <dbReference type="ARBA" id="ARBA00023163"/>
    </source>
</evidence>
<keyword evidence="1" id="KW-0805">Transcription regulation</keyword>
<dbReference type="PANTHER" id="PTHR44688">
    <property type="entry name" value="DNA-BINDING TRANSCRIPTIONAL ACTIVATOR DEVR_DOSR"/>
    <property type="match status" value="1"/>
</dbReference>
<reference evidence="6" key="1">
    <citation type="submission" date="2017-04" db="EMBL/GenBank/DDBJ databases">
        <authorList>
            <person name="Varghese N."/>
            <person name="Submissions S."/>
        </authorList>
    </citation>
    <scope>NUCLEOTIDE SEQUENCE [LARGE SCALE GENOMIC DNA]</scope>
    <source>
        <strain evidence="6">DSM 44073</strain>
    </source>
</reference>
<accession>A0A1W2CSB0</accession>
<evidence type="ECO:0000256" key="1">
    <source>
        <dbReference type="ARBA" id="ARBA00023015"/>
    </source>
</evidence>
<proteinExistence type="predicted"/>
<dbReference type="Proteomes" id="UP000192840">
    <property type="component" value="Unassembled WGS sequence"/>
</dbReference>
<dbReference type="SMART" id="SM00421">
    <property type="entry name" value="HTH_LUXR"/>
    <property type="match status" value="1"/>
</dbReference>
<dbReference type="Gene3D" id="3.40.50.2300">
    <property type="match status" value="1"/>
</dbReference>
<dbReference type="RefSeq" id="WP_030479122.1">
    <property type="nucleotide sequence ID" value="NZ_FWYC01000006.1"/>
</dbReference>
<feature type="domain" description="HTH luxR-type" evidence="4">
    <location>
        <begin position="31"/>
        <end position="78"/>
    </location>
</feature>
<dbReference type="SUPFAM" id="SSF46894">
    <property type="entry name" value="C-terminal effector domain of the bipartite response regulators"/>
    <property type="match status" value="1"/>
</dbReference>
<evidence type="ECO:0000313" key="6">
    <source>
        <dbReference type="Proteomes" id="UP000192840"/>
    </source>
</evidence>
<dbReference type="eggNOG" id="COG2197">
    <property type="taxonomic scope" value="Bacteria"/>
</dbReference>
<dbReference type="EMBL" id="FWYC01000006">
    <property type="protein sequence ID" value="SMC87846.1"/>
    <property type="molecule type" value="Genomic_DNA"/>
</dbReference>
<dbReference type="PANTHER" id="PTHR44688:SF16">
    <property type="entry name" value="DNA-BINDING TRANSCRIPTIONAL ACTIVATOR DEVR_DOSR"/>
    <property type="match status" value="1"/>
</dbReference>
<evidence type="ECO:0000313" key="5">
    <source>
        <dbReference type="EMBL" id="SMC87846.1"/>
    </source>
</evidence>
<gene>
    <name evidence="5" type="ORF">SAMN05660733_02197</name>
</gene>
<dbReference type="PRINTS" id="PR00038">
    <property type="entry name" value="HTHLUXR"/>
</dbReference>
<dbReference type="GO" id="GO:0006355">
    <property type="term" value="P:regulation of DNA-templated transcription"/>
    <property type="evidence" value="ECO:0007669"/>
    <property type="project" value="InterPro"/>
</dbReference>
<keyword evidence="3" id="KW-0804">Transcription</keyword>
<dbReference type="InterPro" id="IPR016032">
    <property type="entry name" value="Sig_transdc_resp-reg_C-effctor"/>
</dbReference>
<evidence type="ECO:0000256" key="2">
    <source>
        <dbReference type="ARBA" id="ARBA00023125"/>
    </source>
</evidence>
<dbReference type="AlphaFoldDB" id="A0A1W2CSB0"/>
<protein>
    <submittedName>
        <fullName evidence="5">Regulatory protein, luxR family</fullName>
    </submittedName>
</protein>
<evidence type="ECO:0000259" key="4">
    <source>
        <dbReference type="SMART" id="SM00421"/>
    </source>
</evidence>
<sequence length="82" mass="8807">MRAVSATARGEVVFAPAAAALLMRRVRSAAAAVLSPRELEVLRFDAGGATNRDVAKGLFITEATVKSHLRGLFVPREQRFSP</sequence>
<keyword evidence="2" id="KW-0238">DNA-binding</keyword>
<dbReference type="Pfam" id="PF00196">
    <property type="entry name" value="GerE"/>
    <property type="match status" value="1"/>
</dbReference>
<dbReference type="InterPro" id="IPR000792">
    <property type="entry name" value="Tscrpt_reg_LuxR_C"/>
</dbReference>